<name>A0A0C3H3V9_OIDMZ</name>
<dbReference type="Proteomes" id="UP000054321">
    <property type="component" value="Unassembled WGS sequence"/>
</dbReference>
<keyword evidence="2" id="KW-1185">Reference proteome</keyword>
<dbReference type="AlphaFoldDB" id="A0A0C3H3V9"/>
<dbReference type="EMBL" id="KN832874">
    <property type="protein sequence ID" value="KIN02891.1"/>
    <property type="molecule type" value="Genomic_DNA"/>
</dbReference>
<proteinExistence type="predicted"/>
<dbReference type="InParanoid" id="A0A0C3H3V9"/>
<protein>
    <submittedName>
        <fullName evidence="1">Uncharacterized protein</fullName>
    </submittedName>
</protein>
<accession>A0A0C3H3V9</accession>
<dbReference type="OrthoDB" id="3557394at2759"/>
<evidence type="ECO:0000313" key="1">
    <source>
        <dbReference type="EMBL" id="KIN02891.1"/>
    </source>
</evidence>
<gene>
    <name evidence="1" type="ORF">OIDMADRAFT_18478</name>
</gene>
<dbReference type="HOGENOM" id="CLU_1928219_0_0_1"/>
<organism evidence="1 2">
    <name type="scientific">Oidiodendron maius (strain Zn)</name>
    <dbReference type="NCBI Taxonomy" id="913774"/>
    <lineage>
        <taxon>Eukaryota</taxon>
        <taxon>Fungi</taxon>
        <taxon>Dikarya</taxon>
        <taxon>Ascomycota</taxon>
        <taxon>Pezizomycotina</taxon>
        <taxon>Leotiomycetes</taxon>
        <taxon>Leotiomycetes incertae sedis</taxon>
        <taxon>Myxotrichaceae</taxon>
        <taxon>Oidiodendron</taxon>
    </lineage>
</organism>
<evidence type="ECO:0000313" key="2">
    <source>
        <dbReference type="Proteomes" id="UP000054321"/>
    </source>
</evidence>
<reference evidence="1 2" key="1">
    <citation type="submission" date="2014-04" db="EMBL/GenBank/DDBJ databases">
        <authorList>
            <consortium name="DOE Joint Genome Institute"/>
            <person name="Kuo A."/>
            <person name="Martino E."/>
            <person name="Perotto S."/>
            <person name="Kohler A."/>
            <person name="Nagy L.G."/>
            <person name="Floudas D."/>
            <person name="Copeland A."/>
            <person name="Barry K.W."/>
            <person name="Cichocki N."/>
            <person name="Veneault-Fourrey C."/>
            <person name="LaButti K."/>
            <person name="Lindquist E.A."/>
            <person name="Lipzen A."/>
            <person name="Lundell T."/>
            <person name="Morin E."/>
            <person name="Murat C."/>
            <person name="Sun H."/>
            <person name="Tunlid A."/>
            <person name="Henrissat B."/>
            <person name="Grigoriev I.V."/>
            <person name="Hibbett D.S."/>
            <person name="Martin F."/>
            <person name="Nordberg H.P."/>
            <person name="Cantor M.N."/>
            <person name="Hua S.X."/>
        </authorList>
    </citation>
    <scope>NUCLEOTIDE SEQUENCE [LARGE SCALE GENOMIC DNA]</scope>
    <source>
        <strain evidence="1 2">Zn</strain>
    </source>
</reference>
<reference evidence="2" key="2">
    <citation type="submission" date="2015-01" db="EMBL/GenBank/DDBJ databases">
        <title>Evolutionary Origins and Diversification of the Mycorrhizal Mutualists.</title>
        <authorList>
            <consortium name="DOE Joint Genome Institute"/>
            <consortium name="Mycorrhizal Genomics Consortium"/>
            <person name="Kohler A."/>
            <person name="Kuo A."/>
            <person name="Nagy L.G."/>
            <person name="Floudas D."/>
            <person name="Copeland A."/>
            <person name="Barry K.W."/>
            <person name="Cichocki N."/>
            <person name="Veneault-Fourrey C."/>
            <person name="LaButti K."/>
            <person name="Lindquist E.A."/>
            <person name="Lipzen A."/>
            <person name="Lundell T."/>
            <person name="Morin E."/>
            <person name="Murat C."/>
            <person name="Riley R."/>
            <person name="Ohm R."/>
            <person name="Sun H."/>
            <person name="Tunlid A."/>
            <person name="Henrissat B."/>
            <person name="Grigoriev I.V."/>
            <person name="Hibbett D.S."/>
            <person name="Martin F."/>
        </authorList>
    </citation>
    <scope>NUCLEOTIDE SEQUENCE [LARGE SCALE GENOMIC DNA]</scope>
    <source>
        <strain evidence="2">Zn</strain>
    </source>
</reference>
<sequence>MFLLVLGLVKEDNRSAIDVNFDLSVAEVYSQAAAKIMQDTGNLHPLTFADPQTDETPELPLWCYDWGTTSLFDPNPYGRELFTACSGGLTKVKLHPTLLRMIRRGRKVVFKSVLENISGEDLQGEFFNSTD</sequence>